<organism evidence="1 2">
    <name type="scientific">Streptantibioticus cattleyicolor (strain ATCC 35852 / DSM 46488 / JCM 4925 / NBRC 14057 / NRRL 8057)</name>
    <name type="common">Streptomyces cattleya</name>
    <dbReference type="NCBI Taxonomy" id="1003195"/>
    <lineage>
        <taxon>Bacteria</taxon>
        <taxon>Bacillati</taxon>
        <taxon>Actinomycetota</taxon>
        <taxon>Actinomycetes</taxon>
        <taxon>Kitasatosporales</taxon>
        <taxon>Streptomycetaceae</taxon>
        <taxon>Streptantibioticus</taxon>
    </lineage>
</organism>
<accession>F8K0U5</accession>
<proteinExistence type="predicted"/>
<evidence type="ECO:0000313" key="1">
    <source>
        <dbReference type="EMBL" id="AEW93609.1"/>
    </source>
</evidence>
<dbReference type="Proteomes" id="UP000007842">
    <property type="component" value="Chromosome"/>
</dbReference>
<dbReference type="OrthoDB" id="4333093at2"/>
<accession>G8WRN2</accession>
<dbReference type="STRING" id="1003195.SCATT_12380"/>
<protein>
    <submittedName>
        <fullName evidence="1">Uncharacterized protein</fullName>
    </submittedName>
</protein>
<dbReference type="EMBL" id="CP003219">
    <property type="protein sequence ID" value="AEW93609.1"/>
    <property type="molecule type" value="Genomic_DNA"/>
</dbReference>
<name>F8K0U5_STREN</name>
<sequence length="207" mass="21352">MVAIVTGTVVAAAVVVGVVSYGERGEARREVAEQGPDPQYKLTVPRTLLDGTYVRARDLSGPLAEQAGAKGIDMQSRTAAGGEYVTAAGTDRKALLVTGLSGRTADPVHDRDELLSGASNAQATTLSIAAKEFTPADSSERVACEVLSTTRGSQVVSFPICGWGDNGTVATVMQTGSATTGSPDSVDLQACANLTSRVRAQVRVALR</sequence>
<dbReference type="AlphaFoldDB" id="F8K0U5"/>
<reference evidence="2" key="1">
    <citation type="submission" date="2011-12" db="EMBL/GenBank/DDBJ databases">
        <title>Complete genome sequence of Streptomyces cattleya strain DSM 46488.</title>
        <authorList>
            <person name="Ou H.-Y."/>
            <person name="Li P."/>
            <person name="Zhao C."/>
            <person name="O'Hagan D."/>
            <person name="Deng Z."/>
        </authorList>
    </citation>
    <scope>NUCLEOTIDE SEQUENCE [LARGE SCALE GENOMIC DNA]</scope>
    <source>
        <strain evidence="2">ATCC 35852 / DSM 46488 / JCM 4925 / NBRC 14057 / NRRL 8057</strain>
    </source>
</reference>
<dbReference type="PATRIC" id="fig|1003195.11.peg.2824"/>
<dbReference type="HOGENOM" id="CLU_071829_1_0_11"/>
<dbReference type="KEGG" id="scy:SCATT_12380"/>
<keyword evidence="2" id="KW-1185">Reference proteome</keyword>
<dbReference type="eggNOG" id="ENOG5034CDV">
    <property type="taxonomic scope" value="Bacteria"/>
</dbReference>
<gene>
    <name evidence="1" type="ordered locus">SCATT_12380</name>
</gene>
<dbReference type="KEGG" id="sct:SCAT_1239"/>
<evidence type="ECO:0000313" key="2">
    <source>
        <dbReference type="Proteomes" id="UP000007842"/>
    </source>
</evidence>